<evidence type="ECO:0000313" key="6">
    <source>
        <dbReference type="Proteomes" id="UP001227230"/>
    </source>
</evidence>
<dbReference type="Pfam" id="PF00201">
    <property type="entry name" value="UDPGT"/>
    <property type="match status" value="1"/>
</dbReference>
<reference evidence="5 6" key="1">
    <citation type="journal article" date="2023" name="Hortic Res">
        <title>The complete reference genome for grapevine (Vitis vinifera L.) genetics and breeding.</title>
        <authorList>
            <person name="Shi X."/>
            <person name="Cao S."/>
            <person name="Wang X."/>
            <person name="Huang S."/>
            <person name="Wang Y."/>
            <person name="Liu Z."/>
            <person name="Liu W."/>
            <person name="Leng X."/>
            <person name="Peng Y."/>
            <person name="Wang N."/>
            <person name="Wang Y."/>
            <person name="Ma Z."/>
            <person name="Xu X."/>
            <person name="Zhang F."/>
            <person name="Xue H."/>
            <person name="Zhong H."/>
            <person name="Wang Y."/>
            <person name="Zhang K."/>
            <person name="Velt A."/>
            <person name="Avia K."/>
            <person name="Holtgrawe D."/>
            <person name="Grimplet J."/>
            <person name="Matus J.T."/>
            <person name="Ware D."/>
            <person name="Wu X."/>
            <person name="Wang H."/>
            <person name="Liu C."/>
            <person name="Fang Y."/>
            <person name="Rustenholz C."/>
            <person name="Cheng Z."/>
            <person name="Xiao H."/>
            <person name="Zhou Y."/>
        </authorList>
    </citation>
    <scope>NUCLEOTIDE SEQUENCE [LARGE SCALE GENOMIC DNA]</scope>
    <source>
        <strain evidence="6">cv. Pinot noir / PN40024</strain>
        <tissue evidence="5">Leaf</tissue>
    </source>
</reference>
<evidence type="ECO:0000256" key="4">
    <source>
        <dbReference type="RuleBase" id="RU362057"/>
    </source>
</evidence>
<dbReference type="InterPro" id="IPR002213">
    <property type="entry name" value="UDP_glucos_trans"/>
</dbReference>
<organism evidence="5 6">
    <name type="scientific">Vitis vinifera</name>
    <name type="common">Grape</name>
    <dbReference type="NCBI Taxonomy" id="29760"/>
    <lineage>
        <taxon>Eukaryota</taxon>
        <taxon>Viridiplantae</taxon>
        <taxon>Streptophyta</taxon>
        <taxon>Embryophyta</taxon>
        <taxon>Tracheophyta</taxon>
        <taxon>Spermatophyta</taxon>
        <taxon>Magnoliopsida</taxon>
        <taxon>eudicotyledons</taxon>
        <taxon>Gunneridae</taxon>
        <taxon>Pentapetalae</taxon>
        <taxon>rosids</taxon>
        <taxon>Vitales</taxon>
        <taxon>Vitaceae</taxon>
        <taxon>Viteae</taxon>
        <taxon>Vitis</taxon>
    </lineage>
</organism>
<dbReference type="SUPFAM" id="SSF53756">
    <property type="entry name" value="UDP-Glycosyltransferase/glycogen phosphorylase"/>
    <property type="match status" value="1"/>
</dbReference>
<evidence type="ECO:0000256" key="1">
    <source>
        <dbReference type="ARBA" id="ARBA00009995"/>
    </source>
</evidence>
<dbReference type="EMBL" id="CP126666">
    <property type="protein sequence ID" value="WKA12063.1"/>
    <property type="molecule type" value="Genomic_DNA"/>
</dbReference>
<dbReference type="PANTHER" id="PTHR48049:SF91">
    <property type="entry name" value="UDP-GLYCOSYLTRANSFERASE 79B7-RELATED"/>
    <property type="match status" value="1"/>
</dbReference>
<dbReference type="EC" id="2.4.1.-" evidence="4"/>
<dbReference type="PANTHER" id="PTHR48049">
    <property type="entry name" value="GLYCOSYLTRANSFERASE"/>
    <property type="match status" value="1"/>
</dbReference>
<protein>
    <recommendedName>
        <fullName evidence="4">Glycosyltransferase</fullName>
        <ecNumber evidence="4">2.4.1.-</ecNumber>
    </recommendedName>
</protein>
<keyword evidence="2 3" id="KW-0808">Transferase</keyword>
<accession>A0ABY9DWV2</accession>
<sequence length="458" mass="50658">MAMARNTKFQIAMYPWFAFGHLTPYLHLSNELAERGHKITFILPEKTQSQLQHLNLHPTLITFHPLTIPHVDGLPPGAETASDVPFFSHHLLATAMDRTSDQVEAALRALKPDFFFFDFPYWAPALASKLGIKSIYYSAVCASAVAHHPPPGRQVSKDSTLTTDVPPPGYPSPTVVLRSHEAWMVQFLFAPFGEGVNLYQRLTTGMKGCDAISIRTCQEIEGPFCDYLASQYGKPVLLTGPVLPKPLPTPLEDRWAQWLGGFKPGSVIFCAFGSQNFPGKDQFQELLLGLELTGLPFLVALKPPTGAATIEEALPEGFQERVGGRGVVHGGWVPQPSILSHPSVGCFVSHCGFGSMWESLTSDPQIVLVPELPDQILNTRLLAEVLKVAVEIDKEQNGWFSKESLCRAIRSVMDEESEVGGLVRKNHAKWKKTLTGQGFMSNYIDNFVQQLQQLLDKK</sequence>
<evidence type="ECO:0000256" key="3">
    <source>
        <dbReference type="RuleBase" id="RU003718"/>
    </source>
</evidence>
<dbReference type="Proteomes" id="UP001227230">
    <property type="component" value="Chromosome 19"/>
</dbReference>
<dbReference type="CDD" id="cd03784">
    <property type="entry name" value="GT1_Gtf-like"/>
    <property type="match status" value="1"/>
</dbReference>
<dbReference type="PROSITE" id="PS00375">
    <property type="entry name" value="UDPGT"/>
    <property type="match status" value="1"/>
</dbReference>
<keyword evidence="6" id="KW-1185">Reference proteome</keyword>
<dbReference type="InterPro" id="IPR035595">
    <property type="entry name" value="UDP_glycos_trans_CS"/>
</dbReference>
<dbReference type="InterPro" id="IPR050481">
    <property type="entry name" value="UDP-glycosyltransf_plant"/>
</dbReference>
<name>A0ABY9DWV2_VITVI</name>
<evidence type="ECO:0000313" key="5">
    <source>
        <dbReference type="EMBL" id="WKA12063.1"/>
    </source>
</evidence>
<dbReference type="Gene3D" id="3.40.50.2000">
    <property type="entry name" value="Glycogen Phosphorylase B"/>
    <property type="match status" value="2"/>
</dbReference>
<evidence type="ECO:0000256" key="2">
    <source>
        <dbReference type="ARBA" id="ARBA00022679"/>
    </source>
</evidence>
<proteinExistence type="inferred from homology"/>
<keyword evidence="3" id="KW-0328">Glycosyltransferase</keyword>
<gene>
    <name evidence="5" type="ORF">VitviT2T_029491</name>
</gene>
<comment type="similarity">
    <text evidence="1 3">Belongs to the UDP-glycosyltransferase family.</text>
</comment>